<accession>Q30ZJ6</accession>
<keyword evidence="3" id="KW-1185">Reference proteome</keyword>
<dbReference type="HOGENOM" id="CLU_146749_0_1_7"/>
<dbReference type="InterPro" id="IPR003793">
    <property type="entry name" value="UPF0166"/>
</dbReference>
<dbReference type="PANTHER" id="PTHR35983:SF1">
    <property type="entry name" value="UPF0166 PROTEIN TM_0021"/>
    <property type="match status" value="1"/>
</dbReference>
<gene>
    <name evidence="2" type="ordered locus">Dde_2103</name>
</gene>
<dbReference type="eggNOG" id="COG1993">
    <property type="taxonomic scope" value="Bacteria"/>
</dbReference>
<sequence>MHTPPKDAARLCIYTGENDTSDGRPLYELLVEKARHAGLAGATVLRGISGFGANSRVHTLKVLRLSEDLPLVIEIIDSREKIDAFLPQVDSLMREGLVTLEPVQVIFYRHNDGHKE</sequence>
<name>Q30ZJ6_OLEA2</name>
<dbReference type="KEGG" id="dde:Dde_2103"/>
<dbReference type="AlphaFoldDB" id="Q30ZJ6"/>
<protein>
    <submittedName>
        <fullName evidence="2">Uncharacterized protein</fullName>
    </submittedName>
</protein>
<dbReference type="STRING" id="207559.Dde_2103"/>
<proteinExistence type="inferred from homology"/>
<dbReference type="InterPro" id="IPR011322">
    <property type="entry name" value="N-reg_PII-like_a/b"/>
</dbReference>
<dbReference type="PANTHER" id="PTHR35983">
    <property type="entry name" value="UPF0166 PROTEIN TM_0021"/>
    <property type="match status" value="1"/>
</dbReference>
<dbReference type="Gene3D" id="3.30.70.120">
    <property type="match status" value="1"/>
</dbReference>
<dbReference type="InterPro" id="IPR015867">
    <property type="entry name" value="N-reg_PII/ATP_PRibTrfase_C"/>
</dbReference>
<dbReference type="SUPFAM" id="SSF54913">
    <property type="entry name" value="GlnB-like"/>
    <property type="match status" value="1"/>
</dbReference>
<reference evidence="2 3" key="1">
    <citation type="journal article" date="2011" name="J. Bacteriol.">
        <title>Complete genome sequence and updated annotation of Desulfovibrio alaskensis G20.</title>
        <authorList>
            <person name="Hauser L.J."/>
            <person name="Land M.L."/>
            <person name="Brown S.D."/>
            <person name="Larimer F."/>
            <person name="Keller K.L."/>
            <person name="Rapp-Giles B.J."/>
            <person name="Price M.N."/>
            <person name="Lin M."/>
            <person name="Bruce D.C."/>
            <person name="Detter J.C."/>
            <person name="Tapia R."/>
            <person name="Han C.S."/>
            <person name="Goodwin L.A."/>
            <person name="Cheng J.F."/>
            <person name="Pitluck S."/>
            <person name="Copeland A."/>
            <person name="Lucas S."/>
            <person name="Nolan M."/>
            <person name="Lapidus A.L."/>
            <person name="Palumbo A.V."/>
            <person name="Wall J.D."/>
        </authorList>
    </citation>
    <scope>NUCLEOTIDE SEQUENCE [LARGE SCALE GENOMIC DNA]</scope>
    <source>
        <strain evidence="3">ATCC BAA 1058 / DSM 17464 / G20</strain>
    </source>
</reference>
<dbReference type="RefSeq" id="WP_011368004.1">
    <property type="nucleotide sequence ID" value="NC_007519.1"/>
</dbReference>
<evidence type="ECO:0000256" key="1">
    <source>
        <dbReference type="ARBA" id="ARBA00010554"/>
    </source>
</evidence>
<dbReference type="Proteomes" id="UP000002710">
    <property type="component" value="Chromosome"/>
</dbReference>
<dbReference type="EMBL" id="CP000112">
    <property type="protein sequence ID" value="ABB38900.1"/>
    <property type="molecule type" value="Genomic_DNA"/>
</dbReference>
<comment type="similarity">
    <text evidence="1">Belongs to the UPF0166 family.</text>
</comment>
<evidence type="ECO:0000313" key="2">
    <source>
        <dbReference type="EMBL" id="ABB38900.1"/>
    </source>
</evidence>
<evidence type="ECO:0000313" key="3">
    <source>
        <dbReference type="Proteomes" id="UP000002710"/>
    </source>
</evidence>
<dbReference type="Pfam" id="PF02641">
    <property type="entry name" value="DUF190"/>
    <property type="match status" value="1"/>
</dbReference>
<organism evidence="2 3">
    <name type="scientific">Oleidesulfovibrio alaskensis (strain ATCC BAA-1058 / DSM 17464 / G20)</name>
    <name type="common">Desulfovibrio alaskensis</name>
    <dbReference type="NCBI Taxonomy" id="207559"/>
    <lineage>
        <taxon>Bacteria</taxon>
        <taxon>Pseudomonadati</taxon>
        <taxon>Thermodesulfobacteriota</taxon>
        <taxon>Desulfovibrionia</taxon>
        <taxon>Desulfovibrionales</taxon>
        <taxon>Desulfovibrionaceae</taxon>
        <taxon>Oleidesulfovibrio</taxon>
    </lineage>
</organism>